<dbReference type="AlphaFoldDB" id="A0A4P7XE73"/>
<reference evidence="3 4" key="1">
    <citation type="submission" date="2018-07" db="EMBL/GenBank/DDBJ databases">
        <title>Marsedoiliclastica nanhaica gen. nov. sp. nov., a novel marine hydrocarbonoclastic bacterium isolated from an in-situ enriched hydrocarbon-degrading consortium in deep-sea sediment.</title>
        <authorList>
            <person name="Dong C."/>
            <person name="Ma T."/>
            <person name="Liu R."/>
            <person name="Shao Z."/>
        </authorList>
    </citation>
    <scope>NUCLEOTIDE SEQUENCE [LARGE SCALE GENOMIC DNA]</scope>
    <source>
        <strain evidence="4">soil36-7</strain>
    </source>
</reference>
<gene>
    <name evidence="3" type="ORF">soil367_04125</name>
</gene>
<dbReference type="RefSeq" id="WP_136547166.1">
    <property type="nucleotide sequence ID" value="NZ_CP031093.1"/>
</dbReference>
<feature type="transmembrane region" description="Helical" evidence="1">
    <location>
        <begin position="38"/>
        <end position="58"/>
    </location>
</feature>
<dbReference type="EMBL" id="CP031093">
    <property type="protein sequence ID" value="QCF25181.1"/>
    <property type="molecule type" value="Genomic_DNA"/>
</dbReference>
<dbReference type="PANTHER" id="PTHR42709">
    <property type="entry name" value="ALKALINE PHOSPHATASE LIKE PROTEIN"/>
    <property type="match status" value="1"/>
</dbReference>
<evidence type="ECO:0000259" key="2">
    <source>
        <dbReference type="Pfam" id="PF09335"/>
    </source>
</evidence>
<feature type="domain" description="VTT" evidence="2">
    <location>
        <begin position="24"/>
        <end position="135"/>
    </location>
</feature>
<name>A0A4P7XE73_9ALTE</name>
<evidence type="ECO:0000256" key="1">
    <source>
        <dbReference type="SAM" id="Phobius"/>
    </source>
</evidence>
<dbReference type="Pfam" id="PF09335">
    <property type="entry name" value="VTT_dom"/>
    <property type="match status" value="1"/>
</dbReference>
<keyword evidence="4" id="KW-1185">Reference proteome</keyword>
<keyword evidence="1" id="KW-1133">Transmembrane helix</keyword>
<dbReference type="InterPro" id="IPR032816">
    <property type="entry name" value="VTT_dom"/>
</dbReference>
<protein>
    <submittedName>
        <fullName evidence="3">DedA family protein</fullName>
    </submittedName>
</protein>
<dbReference type="GO" id="GO:0005886">
    <property type="term" value="C:plasma membrane"/>
    <property type="evidence" value="ECO:0007669"/>
    <property type="project" value="UniProtKB-ARBA"/>
</dbReference>
<sequence>MTSYAGLFLSAFLAATVLPFYSEVTLGYLYYADPGAWITLLLIATAGNTLGSAVNAAMGRGLVHFQDRRWFPFKPDQIERAQVQFNRYGIWTLLLAWLPVIGDPLTLIAGTMRVKWLPFFILVFIGKGVRYALVLAVLP</sequence>
<organism evidence="3 4">
    <name type="scientific">Hydrocarboniclastica marina</name>
    <dbReference type="NCBI Taxonomy" id="2259620"/>
    <lineage>
        <taxon>Bacteria</taxon>
        <taxon>Pseudomonadati</taxon>
        <taxon>Pseudomonadota</taxon>
        <taxon>Gammaproteobacteria</taxon>
        <taxon>Alteromonadales</taxon>
        <taxon>Alteromonadaceae</taxon>
        <taxon>Hydrocarboniclastica</taxon>
    </lineage>
</organism>
<feature type="transmembrane region" description="Helical" evidence="1">
    <location>
        <begin position="88"/>
        <end position="110"/>
    </location>
</feature>
<accession>A0A4P7XE73</accession>
<keyword evidence="1" id="KW-0472">Membrane</keyword>
<dbReference type="Proteomes" id="UP000298049">
    <property type="component" value="Chromosome"/>
</dbReference>
<dbReference type="OrthoDB" id="9814483at2"/>
<keyword evidence="1" id="KW-0812">Transmembrane</keyword>
<dbReference type="PANTHER" id="PTHR42709:SF4">
    <property type="entry name" value="INNER MEMBRANE PROTEIN YQAA"/>
    <property type="match status" value="1"/>
</dbReference>
<proteinExistence type="predicted"/>
<dbReference type="KEGG" id="hmi:soil367_04125"/>
<feature type="transmembrane region" description="Helical" evidence="1">
    <location>
        <begin position="116"/>
        <end position="138"/>
    </location>
</feature>
<dbReference type="InterPro" id="IPR051311">
    <property type="entry name" value="DedA_domain"/>
</dbReference>
<evidence type="ECO:0000313" key="4">
    <source>
        <dbReference type="Proteomes" id="UP000298049"/>
    </source>
</evidence>
<evidence type="ECO:0000313" key="3">
    <source>
        <dbReference type="EMBL" id="QCF25181.1"/>
    </source>
</evidence>